<feature type="binding site" evidence="1">
    <location>
        <position position="33"/>
    </location>
    <ligand>
        <name>ATP</name>
        <dbReference type="ChEBI" id="CHEBI:30616"/>
    </ligand>
</feature>
<dbReference type="InterPro" id="IPR052396">
    <property type="entry name" value="Meiotic_Drive_Suppr_Kinase"/>
</dbReference>
<evidence type="ECO:0000259" key="2">
    <source>
        <dbReference type="PROSITE" id="PS50011"/>
    </source>
</evidence>
<dbReference type="EMBL" id="KB915784">
    <property type="protein sequence ID" value="EOD52126.1"/>
    <property type="molecule type" value="Genomic_DNA"/>
</dbReference>
<dbReference type="InterPro" id="IPR000719">
    <property type="entry name" value="Prot_kinase_dom"/>
</dbReference>
<keyword evidence="1" id="KW-0067">ATP-binding</keyword>
<accession>R1GUW2</accession>
<gene>
    <name evidence="3" type="ORF">UCRNP2_1077</name>
</gene>
<dbReference type="Gene3D" id="1.10.510.10">
    <property type="entry name" value="Transferase(Phosphotransferase) domain 1"/>
    <property type="match status" value="1"/>
</dbReference>
<protein>
    <submittedName>
        <fullName evidence="3">Putative kinase suppressor of ras 2 protein</fullName>
    </submittedName>
</protein>
<evidence type="ECO:0000313" key="4">
    <source>
        <dbReference type="Proteomes" id="UP000013521"/>
    </source>
</evidence>
<dbReference type="STRING" id="1287680.R1GUW2"/>
<organism evidence="3 4">
    <name type="scientific">Botryosphaeria parva (strain UCR-NP2)</name>
    <name type="common">Grapevine canker fungus</name>
    <name type="synonym">Neofusicoccum parvum</name>
    <dbReference type="NCBI Taxonomy" id="1287680"/>
    <lineage>
        <taxon>Eukaryota</taxon>
        <taxon>Fungi</taxon>
        <taxon>Dikarya</taxon>
        <taxon>Ascomycota</taxon>
        <taxon>Pezizomycotina</taxon>
        <taxon>Dothideomycetes</taxon>
        <taxon>Dothideomycetes incertae sedis</taxon>
        <taxon>Botryosphaeriales</taxon>
        <taxon>Botryosphaeriaceae</taxon>
        <taxon>Neofusicoccum</taxon>
    </lineage>
</organism>
<keyword evidence="3" id="KW-0418">Kinase</keyword>
<dbReference type="Pfam" id="PF00069">
    <property type="entry name" value="Pkinase"/>
    <property type="match status" value="1"/>
</dbReference>
<evidence type="ECO:0000313" key="3">
    <source>
        <dbReference type="EMBL" id="EOD52126.1"/>
    </source>
</evidence>
<dbReference type="GO" id="GO:0004672">
    <property type="term" value="F:protein kinase activity"/>
    <property type="evidence" value="ECO:0007669"/>
    <property type="project" value="InterPro"/>
</dbReference>
<keyword evidence="1" id="KW-0547">Nucleotide-binding</keyword>
<keyword evidence="3" id="KW-0808">Transferase</keyword>
<dbReference type="InterPro" id="IPR017441">
    <property type="entry name" value="Protein_kinase_ATP_BS"/>
</dbReference>
<feature type="domain" description="Protein kinase" evidence="2">
    <location>
        <begin position="6"/>
        <end position="320"/>
    </location>
</feature>
<dbReference type="SMART" id="SM00220">
    <property type="entry name" value="S_TKc"/>
    <property type="match status" value="1"/>
</dbReference>
<dbReference type="Proteomes" id="UP000013521">
    <property type="component" value="Unassembled WGS sequence"/>
</dbReference>
<dbReference type="PANTHER" id="PTHR37171:SF1">
    <property type="entry name" value="SERINE_THREONINE-PROTEIN KINASE YRZF-RELATED"/>
    <property type="match status" value="1"/>
</dbReference>
<sequence length="399" mass="43856">MAPHPRRLGRCIGSGRSGNVYEALVNGAVCAVKLFADERDFANELHAYQSVSTIDVLHGRVCGFLGVFEYRDARALCLQRLHGQTLHDALPVLSSEQRKQLQLQIEQTLDILHTKAGIAHGDIRAENIIVDGTSTYLIDFGYAIGKATRSADRWCRAQQDDYDCTAEAIRSVTHLLDRPRPLGMTQADQQTLADHLLLIQASIPDLIHAIQLAVPAPTPTLALALATRLARGSTAATREAAIAVLLDALARGELADYDLLCRMKKLAATTAGLLETFSIGPYRVGPGAVALYQEAADALRGRPADRPALLELQLKRAKFLAGRKAWDAALQVWLDVLAELGEGRKEGDFKIARELAWAMWRSFIVVGDDVVGAEVWDRGERAYYRCLAVMKELRRSGER</sequence>
<dbReference type="InterPro" id="IPR011009">
    <property type="entry name" value="Kinase-like_dom_sf"/>
</dbReference>
<dbReference type="OrthoDB" id="5337378at2759"/>
<dbReference type="GO" id="GO:0005524">
    <property type="term" value="F:ATP binding"/>
    <property type="evidence" value="ECO:0007669"/>
    <property type="project" value="UniProtKB-UniRule"/>
</dbReference>
<dbReference type="PROSITE" id="PS00107">
    <property type="entry name" value="PROTEIN_KINASE_ATP"/>
    <property type="match status" value="1"/>
</dbReference>
<name>R1GUW2_BOTPV</name>
<reference evidence="4" key="1">
    <citation type="journal article" date="2013" name="Genome Announc.">
        <title>Draft genome sequence of Neofusicoccum parvum isolate UCR-NP2, a fungal vascular pathogen associated with grapevine cankers.</title>
        <authorList>
            <person name="Blanco-Ulate B."/>
            <person name="Rolshausen P."/>
            <person name="Cantu D."/>
        </authorList>
    </citation>
    <scope>NUCLEOTIDE SEQUENCE [LARGE SCALE GENOMIC DNA]</scope>
    <source>
        <strain evidence="4">UCR-NP2</strain>
    </source>
</reference>
<dbReference type="SUPFAM" id="SSF56112">
    <property type="entry name" value="Protein kinase-like (PK-like)"/>
    <property type="match status" value="1"/>
</dbReference>
<dbReference type="Gene3D" id="3.30.200.20">
    <property type="entry name" value="Phosphorylase Kinase, domain 1"/>
    <property type="match status" value="1"/>
</dbReference>
<dbReference type="PROSITE" id="PS50011">
    <property type="entry name" value="PROTEIN_KINASE_DOM"/>
    <property type="match status" value="1"/>
</dbReference>
<evidence type="ECO:0000256" key="1">
    <source>
        <dbReference type="PROSITE-ProRule" id="PRU10141"/>
    </source>
</evidence>
<dbReference type="PANTHER" id="PTHR37171">
    <property type="entry name" value="SERINE/THREONINE-PROTEIN KINASE YRZF-RELATED"/>
    <property type="match status" value="1"/>
</dbReference>
<dbReference type="AlphaFoldDB" id="R1GUW2"/>
<dbReference type="KEGG" id="npa:UCRNP2_1077"/>
<dbReference type="HOGENOM" id="CLU_690769_0_0_1"/>
<proteinExistence type="predicted"/>